<keyword evidence="8" id="KW-1185">Reference proteome</keyword>
<dbReference type="Gene3D" id="2.60.40.10">
    <property type="entry name" value="Immunoglobulins"/>
    <property type="match status" value="1"/>
</dbReference>
<reference evidence="7" key="1">
    <citation type="submission" date="2025-08" db="UniProtKB">
        <authorList>
            <consortium name="Ensembl"/>
        </authorList>
    </citation>
    <scope>IDENTIFICATION</scope>
</reference>
<dbReference type="InterPro" id="IPR036179">
    <property type="entry name" value="Ig-like_dom_sf"/>
</dbReference>
<name>A0A668U6S1_OREAU</name>
<organism evidence="7 8">
    <name type="scientific">Oreochromis aureus</name>
    <name type="common">Israeli tilapia</name>
    <name type="synonym">Chromis aureus</name>
    <dbReference type="NCBI Taxonomy" id="47969"/>
    <lineage>
        <taxon>Eukaryota</taxon>
        <taxon>Metazoa</taxon>
        <taxon>Chordata</taxon>
        <taxon>Craniata</taxon>
        <taxon>Vertebrata</taxon>
        <taxon>Euteleostomi</taxon>
        <taxon>Actinopterygii</taxon>
        <taxon>Neopterygii</taxon>
        <taxon>Teleostei</taxon>
        <taxon>Neoteleostei</taxon>
        <taxon>Acanthomorphata</taxon>
        <taxon>Ovalentaria</taxon>
        <taxon>Cichlomorphae</taxon>
        <taxon>Cichliformes</taxon>
        <taxon>Cichlidae</taxon>
        <taxon>African cichlids</taxon>
        <taxon>Pseudocrenilabrinae</taxon>
        <taxon>Oreochromini</taxon>
        <taxon>Oreochromis</taxon>
    </lineage>
</organism>
<evidence type="ECO:0000313" key="8">
    <source>
        <dbReference type="Proteomes" id="UP000472276"/>
    </source>
</evidence>
<comment type="similarity">
    <text evidence="1">Belongs to the protein kinase superfamily. CAMK Ser/Thr protein kinase family.</text>
</comment>
<keyword evidence="4" id="KW-0067">ATP-binding</keyword>
<dbReference type="PANTHER" id="PTHR47633">
    <property type="entry name" value="IMMUNOGLOBULIN"/>
    <property type="match status" value="1"/>
</dbReference>
<dbReference type="SMART" id="SM00409">
    <property type="entry name" value="IG"/>
    <property type="match status" value="1"/>
</dbReference>
<dbReference type="Pfam" id="PF07679">
    <property type="entry name" value="I-set"/>
    <property type="match status" value="1"/>
</dbReference>
<accession>A0A668U6S1</accession>
<dbReference type="GO" id="GO:0004672">
    <property type="term" value="F:protein kinase activity"/>
    <property type="evidence" value="ECO:0007669"/>
    <property type="project" value="TreeGrafter"/>
</dbReference>
<evidence type="ECO:0000256" key="4">
    <source>
        <dbReference type="ARBA" id="ARBA00022840"/>
    </source>
</evidence>
<proteinExistence type="inferred from homology"/>
<dbReference type="SUPFAM" id="SSF48726">
    <property type="entry name" value="Immunoglobulin"/>
    <property type="match status" value="1"/>
</dbReference>
<protein>
    <recommendedName>
        <fullName evidence="6">Ig-like domain-containing protein</fullName>
    </recommendedName>
</protein>
<dbReference type="Ensembl" id="ENSOABT00000036552.2">
    <property type="protein sequence ID" value="ENSOABP00000035569.1"/>
    <property type="gene ID" value="ENSOABG00000016350.2"/>
</dbReference>
<evidence type="ECO:0000256" key="2">
    <source>
        <dbReference type="ARBA" id="ARBA00022737"/>
    </source>
</evidence>
<keyword evidence="3" id="KW-0547">Nucleotide-binding</keyword>
<dbReference type="Proteomes" id="UP000472276">
    <property type="component" value="Unassembled WGS sequence"/>
</dbReference>
<evidence type="ECO:0000256" key="3">
    <source>
        <dbReference type="ARBA" id="ARBA00022741"/>
    </source>
</evidence>
<dbReference type="FunFam" id="2.60.40.10:FF:000145">
    <property type="entry name" value="Myosin light chain kinase, smooth muscle"/>
    <property type="match status" value="1"/>
</dbReference>
<evidence type="ECO:0000256" key="1">
    <source>
        <dbReference type="ARBA" id="ARBA00006692"/>
    </source>
</evidence>
<dbReference type="InterPro" id="IPR007110">
    <property type="entry name" value="Ig-like_dom"/>
</dbReference>
<evidence type="ECO:0000259" key="6">
    <source>
        <dbReference type="PROSITE" id="PS50835"/>
    </source>
</evidence>
<dbReference type="OMA" id="HVVCETE"/>
<keyword evidence="5" id="KW-0393">Immunoglobulin domain</keyword>
<dbReference type="AlphaFoldDB" id="A0A668U6S1"/>
<evidence type="ECO:0000313" key="7">
    <source>
        <dbReference type="Ensembl" id="ENSOABP00000035569.1"/>
    </source>
</evidence>
<sequence>MDFGGPEPRRTIDTRFRNPPAFLVTMNDQAVIEGQEVTMSVRISGQPKPMLYWLRDRVTVKTGPHHIVRETKDGAFEMTIKSAVKSDSGIYTCRIINEYGTKQCEAKLEVKGMHFSACCFF</sequence>
<dbReference type="InterPro" id="IPR003599">
    <property type="entry name" value="Ig_sub"/>
</dbReference>
<dbReference type="GO" id="GO:0005524">
    <property type="term" value="F:ATP binding"/>
    <property type="evidence" value="ECO:0007669"/>
    <property type="project" value="UniProtKB-KW"/>
</dbReference>
<dbReference type="PANTHER" id="PTHR47633:SF8">
    <property type="entry name" value="SPEG NEIGHBOR PROTEIN"/>
    <property type="match status" value="1"/>
</dbReference>
<dbReference type="PROSITE" id="PS50835">
    <property type="entry name" value="IG_LIKE"/>
    <property type="match status" value="1"/>
</dbReference>
<keyword evidence="2" id="KW-0677">Repeat</keyword>
<gene>
    <name evidence="7" type="primary">spegb</name>
</gene>
<feature type="domain" description="Ig-like" evidence="6">
    <location>
        <begin position="20"/>
        <end position="109"/>
    </location>
</feature>
<dbReference type="InterPro" id="IPR013783">
    <property type="entry name" value="Ig-like_fold"/>
</dbReference>
<evidence type="ECO:0000256" key="5">
    <source>
        <dbReference type="ARBA" id="ARBA00023319"/>
    </source>
</evidence>
<dbReference type="InterPro" id="IPR013098">
    <property type="entry name" value="Ig_I-set"/>
</dbReference>
<reference evidence="7" key="2">
    <citation type="submission" date="2025-09" db="UniProtKB">
        <authorList>
            <consortium name="Ensembl"/>
        </authorList>
    </citation>
    <scope>IDENTIFICATION</scope>
</reference>